<feature type="region of interest" description="Disordered" evidence="1">
    <location>
        <begin position="1"/>
        <end position="90"/>
    </location>
</feature>
<protein>
    <submittedName>
        <fullName evidence="2">Uncharacterized protein</fullName>
    </submittedName>
</protein>
<gene>
    <name evidence="2" type="ORF">AX774_g2649</name>
</gene>
<sequence length="206" mass="23490">MERRNSSVIHKKTRKSSSTESKSSLEYGNNEEQVRGKLLGREGGYSGTERSGKTREKETHEPEKSGDASKEQSHDMEYDPKLGEYRVGEGGGVYTEVGGYLQKGVEEEGNGYSSGGISSIDTDYESRKEEEEEKRKRRYLERMRSSVLFDDQRSSKELSKIIRHDKSNIRESITGSFMEPGRRDVTQESSYEINSMKVCFFSVCLF</sequence>
<organism evidence="2 3">
    <name type="scientific">Zancudomyces culisetae</name>
    <name type="common">Gut fungus</name>
    <name type="synonym">Smittium culisetae</name>
    <dbReference type="NCBI Taxonomy" id="1213189"/>
    <lineage>
        <taxon>Eukaryota</taxon>
        <taxon>Fungi</taxon>
        <taxon>Fungi incertae sedis</taxon>
        <taxon>Zoopagomycota</taxon>
        <taxon>Kickxellomycotina</taxon>
        <taxon>Harpellomycetes</taxon>
        <taxon>Harpellales</taxon>
        <taxon>Legeriomycetaceae</taxon>
        <taxon>Zancudomyces</taxon>
    </lineage>
</organism>
<dbReference type="AlphaFoldDB" id="A0A1R1PSD7"/>
<evidence type="ECO:0000313" key="3">
    <source>
        <dbReference type="Proteomes" id="UP000188320"/>
    </source>
</evidence>
<dbReference type="EMBL" id="LSSK01000299">
    <property type="protein sequence ID" value="OMH83839.1"/>
    <property type="molecule type" value="Genomic_DNA"/>
</dbReference>
<feature type="region of interest" description="Disordered" evidence="1">
    <location>
        <begin position="105"/>
        <end position="137"/>
    </location>
</feature>
<keyword evidence="3" id="KW-1185">Reference proteome</keyword>
<evidence type="ECO:0000256" key="1">
    <source>
        <dbReference type="SAM" id="MobiDB-lite"/>
    </source>
</evidence>
<reference evidence="3" key="1">
    <citation type="submission" date="2017-01" db="EMBL/GenBank/DDBJ databases">
        <authorList>
            <person name="Wang Y."/>
            <person name="White M."/>
            <person name="Kvist S."/>
            <person name="Moncalvo J.-M."/>
        </authorList>
    </citation>
    <scope>NUCLEOTIDE SEQUENCE [LARGE SCALE GENOMIC DNA]</scope>
    <source>
        <strain evidence="3">COL-18-3</strain>
    </source>
</reference>
<comment type="caution">
    <text evidence="2">The sequence shown here is derived from an EMBL/GenBank/DDBJ whole genome shotgun (WGS) entry which is preliminary data.</text>
</comment>
<accession>A0A1R1PSD7</accession>
<proteinExistence type="predicted"/>
<name>A0A1R1PSD7_ZANCU</name>
<dbReference type="Proteomes" id="UP000188320">
    <property type="component" value="Unassembled WGS sequence"/>
</dbReference>
<feature type="compositionally biased region" description="Basic and acidic residues" evidence="1">
    <location>
        <begin position="50"/>
        <end position="87"/>
    </location>
</feature>
<evidence type="ECO:0000313" key="2">
    <source>
        <dbReference type="EMBL" id="OMH83839.1"/>
    </source>
</evidence>